<keyword evidence="1" id="KW-0472">Membrane</keyword>
<comment type="caution">
    <text evidence="2">The sequence shown here is derived from an EMBL/GenBank/DDBJ whole genome shotgun (WGS) entry which is preliminary data.</text>
</comment>
<gene>
    <name evidence="2" type="ORF">EMLJLAPB_01226</name>
</gene>
<accession>A0A811TH75</accession>
<evidence type="ECO:0000313" key="3">
    <source>
        <dbReference type="Proteomes" id="UP000634805"/>
    </source>
</evidence>
<feature type="transmembrane region" description="Helical" evidence="1">
    <location>
        <begin position="21"/>
        <end position="50"/>
    </location>
</feature>
<evidence type="ECO:0000256" key="1">
    <source>
        <dbReference type="SAM" id="Phobius"/>
    </source>
</evidence>
<name>A0A811TH75_9EURY</name>
<sequence>MMNSRRKIEDFEMISGISLNGTLLIIFPIPSIWTAAISSSPTLSFILSLLNS</sequence>
<reference evidence="2" key="1">
    <citation type="submission" date="2020-10" db="EMBL/GenBank/DDBJ databases">
        <authorList>
            <person name="Hahn C.J."/>
            <person name="Laso-Perez R."/>
            <person name="Vulcano F."/>
            <person name="Vaziourakis K.-M."/>
            <person name="Stokke R."/>
            <person name="Steen I.H."/>
            <person name="Teske A."/>
            <person name="Boetius A."/>
            <person name="Liebeke M."/>
            <person name="Amann R."/>
            <person name="Knittel K."/>
        </authorList>
    </citation>
    <scope>NUCLEOTIDE SEQUENCE</scope>
    <source>
        <strain evidence="2">Gfbio:e3339647-f889-4370-9287-4fb5cb688e4c:AG392D22_GoMArc1</strain>
    </source>
</reference>
<keyword evidence="1" id="KW-0812">Transmembrane</keyword>
<evidence type="ECO:0000313" key="2">
    <source>
        <dbReference type="EMBL" id="CAD6495134.1"/>
    </source>
</evidence>
<protein>
    <submittedName>
        <fullName evidence="2">Uncharacterized protein</fullName>
    </submittedName>
</protein>
<keyword evidence="1" id="KW-1133">Transmembrane helix</keyword>
<dbReference type="Proteomes" id="UP000634805">
    <property type="component" value="Unassembled WGS sequence"/>
</dbReference>
<organism evidence="2 3">
    <name type="scientific">Candidatus Argoarchaeum ethanivorans</name>
    <dbReference type="NCBI Taxonomy" id="2608793"/>
    <lineage>
        <taxon>Archaea</taxon>
        <taxon>Methanobacteriati</taxon>
        <taxon>Methanobacteriota</taxon>
        <taxon>Stenosarchaea group</taxon>
        <taxon>Methanomicrobia</taxon>
        <taxon>Methanosarcinales</taxon>
        <taxon>Methanosarcinales incertae sedis</taxon>
        <taxon>GOM Arc I cluster</taxon>
        <taxon>Candidatus Argoarchaeum</taxon>
    </lineage>
</organism>
<proteinExistence type="predicted"/>
<dbReference type="AlphaFoldDB" id="A0A811TH75"/>
<dbReference type="EMBL" id="CAJHIS010000068">
    <property type="protein sequence ID" value="CAD6495134.1"/>
    <property type="molecule type" value="Genomic_DNA"/>
</dbReference>